<reference evidence="5" key="1">
    <citation type="submission" date="2022-09" db="EMBL/GenBank/DDBJ databases">
        <title>Intensive care unit water sources are persistently colonized with multi-drug resistant bacteria and are the site of extensive horizontal gene transfer of antibiotic resistance genes.</title>
        <authorList>
            <person name="Diorio-Toth L."/>
        </authorList>
    </citation>
    <scope>NUCLEOTIDE SEQUENCE</scope>
    <source>
        <strain evidence="5">GD03918</strain>
    </source>
</reference>
<sequence length="298" mass="33872">MAEDELIRVFLKAMKRAIFNEVVEWIESRLTINPSVDDIACGVGYSRRFVYNLFHEHAGLPVGKYIRMRRMTLAAGKLKLTQQSISSIACLLHFDSHQTFSREFKKTFGLSPGAYRDSTCWDMSLLYQKVAPQGGGVPAPYLCFLEEQSFAGYGFNYTLSLTDDIATRKEVTRRKIAGGATGADRDIYILSACSPAAHNIYKTAINGFIGTPFNSWVASFREIRVAKRGLYLGLEFSGSWEEFIFLSNHVYLKYLPELGLYRREGYDIERFVPQENIALGNDRPFIPCIIMSRSVIFR</sequence>
<dbReference type="SMART" id="SM00342">
    <property type="entry name" value="HTH_ARAC"/>
    <property type="match status" value="1"/>
</dbReference>
<dbReference type="GO" id="GO:0043565">
    <property type="term" value="F:sequence-specific DNA binding"/>
    <property type="evidence" value="ECO:0007669"/>
    <property type="project" value="InterPro"/>
</dbReference>
<evidence type="ECO:0000256" key="1">
    <source>
        <dbReference type="ARBA" id="ARBA00023015"/>
    </source>
</evidence>
<dbReference type="EMBL" id="JAOCBF010000006">
    <property type="protein sequence ID" value="MDH0962565.1"/>
    <property type="molecule type" value="Genomic_DNA"/>
</dbReference>
<evidence type="ECO:0000313" key="6">
    <source>
        <dbReference type="Proteomes" id="UP001159937"/>
    </source>
</evidence>
<dbReference type="AlphaFoldDB" id="A0AAJ1NQE7"/>
<accession>A0AAJ1NQE7</accession>
<dbReference type="SUPFAM" id="SSF55136">
    <property type="entry name" value="Probable bacterial effector-binding domain"/>
    <property type="match status" value="1"/>
</dbReference>
<dbReference type="RefSeq" id="WP_279943832.1">
    <property type="nucleotide sequence ID" value="NZ_JAOCBF010000006.1"/>
</dbReference>
<dbReference type="PANTHER" id="PTHR47504">
    <property type="entry name" value="RIGHT ORIGIN-BINDING PROTEIN"/>
    <property type="match status" value="1"/>
</dbReference>
<keyword evidence="1" id="KW-0805">Transcription regulation</keyword>
<dbReference type="Gene3D" id="1.10.10.60">
    <property type="entry name" value="Homeodomain-like"/>
    <property type="match status" value="2"/>
</dbReference>
<dbReference type="PANTHER" id="PTHR47504:SF3">
    <property type="entry name" value="HTH-TYPE TRANSCRIPTIONAL REGULATOR YKGA-RELATED"/>
    <property type="match status" value="1"/>
</dbReference>
<dbReference type="Pfam" id="PF12833">
    <property type="entry name" value="HTH_18"/>
    <property type="match status" value="1"/>
</dbReference>
<feature type="domain" description="HTH araC/xylS-type" evidence="4">
    <location>
        <begin position="20"/>
        <end position="118"/>
    </location>
</feature>
<protein>
    <submittedName>
        <fullName evidence="5">Helix-turn-helix domain-containing protein</fullName>
    </submittedName>
</protein>
<proteinExistence type="predicted"/>
<gene>
    <name evidence="5" type="ORF">N5C89_06870</name>
</gene>
<dbReference type="Gene3D" id="3.20.80.10">
    <property type="entry name" value="Regulatory factor, effector binding domain"/>
    <property type="match status" value="1"/>
</dbReference>
<dbReference type="InterPro" id="IPR011256">
    <property type="entry name" value="Reg_factor_effector_dom_sf"/>
</dbReference>
<evidence type="ECO:0000256" key="3">
    <source>
        <dbReference type="ARBA" id="ARBA00023163"/>
    </source>
</evidence>
<dbReference type="GO" id="GO:0003700">
    <property type="term" value="F:DNA-binding transcription factor activity"/>
    <property type="evidence" value="ECO:0007669"/>
    <property type="project" value="InterPro"/>
</dbReference>
<evidence type="ECO:0000256" key="2">
    <source>
        <dbReference type="ARBA" id="ARBA00023125"/>
    </source>
</evidence>
<dbReference type="PROSITE" id="PS01124">
    <property type="entry name" value="HTH_ARAC_FAMILY_2"/>
    <property type="match status" value="1"/>
</dbReference>
<keyword evidence="2" id="KW-0238">DNA-binding</keyword>
<dbReference type="Proteomes" id="UP001159937">
    <property type="component" value="Unassembled WGS sequence"/>
</dbReference>
<dbReference type="InterPro" id="IPR018060">
    <property type="entry name" value="HTH_AraC"/>
</dbReference>
<name>A0AAJ1NQE7_9ENTR</name>
<comment type="caution">
    <text evidence="5">The sequence shown here is derived from an EMBL/GenBank/DDBJ whole genome shotgun (WGS) entry which is preliminary data.</text>
</comment>
<dbReference type="InterPro" id="IPR050959">
    <property type="entry name" value="MarA-like"/>
</dbReference>
<dbReference type="InterPro" id="IPR009057">
    <property type="entry name" value="Homeodomain-like_sf"/>
</dbReference>
<dbReference type="SUPFAM" id="SSF46689">
    <property type="entry name" value="Homeodomain-like"/>
    <property type="match status" value="2"/>
</dbReference>
<evidence type="ECO:0000259" key="4">
    <source>
        <dbReference type="PROSITE" id="PS01124"/>
    </source>
</evidence>
<keyword evidence="3" id="KW-0804">Transcription</keyword>
<organism evidence="5 6">
    <name type="scientific">Klebsiella michiganensis</name>
    <dbReference type="NCBI Taxonomy" id="1134687"/>
    <lineage>
        <taxon>Bacteria</taxon>
        <taxon>Pseudomonadati</taxon>
        <taxon>Pseudomonadota</taxon>
        <taxon>Gammaproteobacteria</taxon>
        <taxon>Enterobacterales</taxon>
        <taxon>Enterobacteriaceae</taxon>
        <taxon>Klebsiella/Raoultella group</taxon>
        <taxon>Klebsiella</taxon>
    </lineage>
</organism>
<evidence type="ECO:0000313" key="5">
    <source>
        <dbReference type="EMBL" id="MDH0962565.1"/>
    </source>
</evidence>